<evidence type="ECO:0000313" key="5">
    <source>
        <dbReference type="EMBL" id="MEY2183016.1"/>
    </source>
</evidence>
<keyword evidence="6" id="KW-1185">Reference proteome</keyword>
<protein>
    <submittedName>
        <fullName evidence="5">ABC transporter ATP-binding protein</fullName>
    </submittedName>
</protein>
<accession>A0ABV4ARH9</accession>
<evidence type="ECO:0000313" key="6">
    <source>
        <dbReference type="Proteomes" id="UP001562159"/>
    </source>
</evidence>
<dbReference type="Gene3D" id="3.40.50.300">
    <property type="entry name" value="P-loop containing nucleotide triphosphate hydrolases"/>
    <property type="match status" value="1"/>
</dbReference>
<dbReference type="PROSITE" id="PS50893">
    <property type="entry name" value="ABC_TRANSPORTER_2"/>
    <property type="match status" value="1"/>
</dbReference>
<proteinExistence type="predicted"/>
<evidence type="ECO:0000256" key="3">
    <source>
        <dbReference type="ARBA" id="ARBA00022840"/>
    </source>
</evidence>
<organism evidence="5 6">
    <name type="scientific">Rhodanobacter humi</name>
    <dbReference type="NCBI Taxonomy" id="1888173"/>
    <lineage>
        <taxon>Bacteria</taxon>
        <taxon>Pseudomonadati</taxon>
        <taxon>Pseudomonadota</taxon>
        <taxon>Gammaproteobacteria</taxon>
        <taxon>Lysobacterales</taxon>
        <taxon>Rhodanobacteraceae</taxon>
        <taxon>Rhodanobacter</taxon>
    </lineage>
</organism>
<name>A0ABV4ARH9_9GAMM</name>
<dbReference type="EMBL" id="JBGBPY010000001">
    <property type="protein sequence ID" value="MEY2183016.1"/>
    <property type="molecule type" value="Genomic_DNA"/>
</dbReference>
<evidence type="ECO:0000256" key="2">
    <source>
        <dbReference type="ARBA" id="ARBA00022741"/>
    </source>
</evidence>
<keyword evidence="2" id="KW-0547">Nucleotide-binding</keyword>
<dbReference type="SUPFAM" id="SSF52540">
    <property type="entry name" value="P-loop containing nucleoside triphosphate hydrolases"/>
    <property type="match status" value="1"/>
</dbReference>
<evidence type="ECO:0000259" key="4">
    <source>
        <dbReference type="PROSITE" id="PS50893"/>
    </source>
</evidence>
<dbReference type="Pfam" id="PF00005">
    <property type="entry name" value="ABC_tran"/>
    <property type="match status" value="1"/>
</dbReference>
<dbReference type="PANTHER" id="PTHR43553">
    <property type="entry name" value="HEAVY METAL TRANSPORTER"/>
    <property type="match status" value="1"/>
</dbReference>
<comment type="caution">
    <text evidence="5">The sequence shown here is derived from an EMBL/GenBank/DDBJ whole genome shotgun (WGS) entry which is preliminary data.</text>
</comment>
<dbReference type="GO" id="GO:0005524">
    <property type="term" value="F:ATP binding"/>
    <property type="evidence" value="ECO:0007669"/>
    <property type="project" value="UniProtKB-KW"/>
</dbReference>
<gene>
    <name evidence="5" type="ORF">AB7878_11360</name>
</gene>
<dbReference type="PANTHER" id="PTHR43553:SF3">
    <property type="entry name" value="ABC TRANSPORTER ATP-BINDING PROTEIN MODF"/>
    <property type="match status" value="1"/>
</dbReference>
<dbReference type="InterPro" id="IPR050095">
    <property type="entry name" value="ECF_ABC_transporter_ATP-bd"/>
</dbReference>
<feature type="domain" description="ABC transporter" evidence="4">
    <location>
        <begin position="14"/>
        <end position="258"/>
    </location>
</feature>
<dbReference type="InterPro" id="IPR003439">
    <property type="entry name" value="ABC_transporter-like_ATP-bd"/>
</dbReference>
<dbReference type="InterPro" id="IPR003593">
    <property type="entry name" value="AAA+_ATPase"/>
</dbReference>
<reference evidence="5 6" key="1">
    <citation type="submission" date="2024-07" db="EMBL/GenBank/DDBJ databases">
        <title>Molecular mechanisms and environmental adaptations of flagellar loss and biofilm growth of Rhodanobacter under environmental stress.</title>
        <authorList>
            <person name="Chen M."/>
        </authorList>
    </citation>
    <scope>NUCLEOTIDE SEQUENCE [LARGE SCALE GENOMIC DNA]</scope>
    <source>
        <strain evidence="5 6">RS22</strain>
    </source>
</reference>
<dbReference type="InterPro" id="IPR027417">
    <property type="entry name" value="P-loop_NTPase"/>
</dbReference>
<keyword evidence="3 5" id="KW-0067">ATP-binding</keyword>
<sequence>MNADATNASTLPLLEINDATVLRGGRPALDRFSLRVEAGRHTAILGANGSGKSTLVQLVARQLYPLVPSDGGNPVRVFGRTHWNVAELRGLLGIVSPALQNDYTSDVPLEVFEAVVSGFFAARGLGLDHRVSDDMHERARTALEQLGAGQLIGRAMASLSTGEARRVLIARALVHHPRALLLDEPCAGLDPASRRRFLESLRVLARGGTTLLLVTHHVEEILPEIGQVLLLKDGRVLHQGDKAVTLTDAALGETFGMPVRVTRHGDWYHATVESP</sequence>
<evidence type="ECO:0000256" key="1">
    <source>
        <dbReference type="ARBA" id="ARBA00022448"/>
    </source>
</evidence>
<dbReference type="SMART" id="SM00382">
    <property type="entry name" value="AAA"/>
    <property type="match status" value="1"/>
</dbReference>
<keyword evidence="1" id="KW-0813">Transport</keyword>
<dbReference type="Proteomes" id="UP001562159">
    <property type="component" value="Unassembled WGS sequence"/>
</dbReference>